<feature type="compositionally biased region" description="Basic and acidic residues" evidence="1">
    <location>
        <begin position="125"/>
        <end position="136"/>
    </location>
</feature>
<accession>D8SE07</accession>
<dbReference type="Gramene" id="EFJ17346">
    <property type="protein sequence ID" value="EFJ17346"/>
    <property type="gene ID" value="SELMODRAFT_444917"/>
</dbReference>
<reference evidence="2 3" key="1">
    <citation type="journal article" date="2011" name="Science">
        <title>The Selaginella genome identifies genetic changes associated with the evolution of vascular plants.</title>
        <authorList>
            <person name="Banks J.A."/>
            <person name="Nishiyama T."/>
            <person name="Hasebe M."/>
            <person name="Bowman J.L."/>
            <person name="Gribskov M."/>
            <person name="dePamphilis C."/>
            <person name="Albert V.A."/>
            <person name="Aono N."/>
            <person name="Aoyama T."/>
            <person name="Ambrose B.A."/>
            <person name="Ashton N.W."/>
            <person name="Axtell M.J."/>
            <person name="Barker E."/>
            <person name="Barker M.S."/>
            <person name="Bennetzen J.L."/>
            <person name="Bonawitz N.D."/>
            <person name="Chapple C."/>
            <person name="Cheng C."/>
            <person name="Correa L.G."/>
            <person name="Dacre M."/>
            <person name="DeBarry J."/>
            <person name="Dreyer I."/>
            <person name="Elias M."/>
            <person name="Engstrom E.M."/>
            <person name="Estelle M."/>
            <person name="Feng L."/>
            <person name="Finet C."/>
            <person name="Floyd S.K."/>
            <person name="Frommer W.B."/>
            <person name="Fujita T."/>
            <person name="Gramzow L."/>
            <person name="Gutensohn M."/>
            <person name="Harholt J."/>
            <person name="Hattori M."/>
            <person name="Heyl A."/>
            <person name="Hirai T."/>
            <person name="Hiwatashi Y."/>
            <person name="Ishikawa M."/>
            <person name="Iwata M."/>
            <person name="Karol K.G."/>
            <person name="Koehler B."/>
            <person name="Kolukisaoglu U."/>
            <person name="Kubo M."/>
            <person name="Kurata T."/>
            <person name="Lalonde S."/>
            <person name="Li K."/>
            <person name="Li Y."/>
            <person name="Litt A."/>
            <person name="Lyons E."/>
            <person name="Manning G."/>
            <person name="Maruyama T."/>
            <person name="Michael T.P."/>
            <person name="Mikami K."/>
            <person name="Miyazaki S."/>
            <person name="Morinaga S."/>
            <person name="Murata T."/>
            <person name="Mueller-Roeber B."/>
            <person name="Nelson D.R."/>
            <person name="Obara M."/>
            <person name="Oguri Y."/>
            <person name="Olmstead R.G."/>
            <person name="Onodera N."/>
            <person name="Petersen B.L."/>
            <person name="Pils B."/>
            <person name="Prigge M."/>
            <person name="Rensing S.A."/>
            <person name="Riano-Pachon D.M."/>
            <person name="Roberts A.W."/>
            <person name="Sato Y."/>
            <person name="Scheller H.V."/>
            <person name="Schulz B."/>
            <person name="Schulz C."/>
            <person name="Shakirov E.V."/>
            <person name="Shibagaki N."/>
            <person name="Shinohara N."/>
            <person name="Shippen D.E."/>
            <person name="Soerensen I."/>
            <person name="Sotooka R."/>
            <person name="Sugimoto N."/>
            <person name="Sugita M."/>
            <person name="Sumikawa N."/>
            <person name="Tanurdzic M."/>
            <person name="Theissen G."/>
            <person name="Ulvskov P."/>
            <person name="Wakazuki S."/>
            <person name="Weng J.K."/>
            <person name="Willats W.W."/>
            <person name="Wipf D."/>
            <person name="Wolf P.G."/>
            <person name="Yang L."/>
            <person name="Zimmer A.D."/>
            <person name="Zhu Q."/>
            <person name="Mitros T."/>
            <person name="Hellsten U."/>
            <person name="Loque D."/>
            <person name="Otillar R."/>
            <person name="Salamov A."/>
            <person name="Schmutz J."/>
            <person name="Shapiro H."/>
            <person name="Lindquist E."/>
            <person name="Lucas S."/>
            <person name="Rokhsar D."/>
            <person name="Grigoriev I.V."/>
        </authorList>
    </citation>
    <scope>NUCLEOTIDE SEQUENCE [LARGE SCALE GENOMIC DNA]</scope>
</reference>
<feature type="compositionally biased region" description="Polar residues" evidence="1">
    <location>
        <begin position="141"/>
        <end position="162"/>
    </location>
</feature>
<dbReference type="Proteomes" id="UP000001514">
    <property type="component" value="Unassembled WGS sequence"/>
</dbReference>
<feature type="region of interest" description="Disordered" evidence="1">
    <location>
        <begin position="120"/>
        <end position="180"/>
    </location>
</feature>
<evidence type="ECO:0000313" key="3">
    <source>
        <dbReference type="Proteomes" id="UP000001514"/>
    </source>
</evidence>
<dbReference type="InParanoid" id="D8SE07"/>
<name>D8SE07_SELML</name>
<dbReference type="HOGENOM" id="CLU_1498778_0_0_1"/>
<dbReference type="AlphaFoldDB" id="D8SE07"/>
<organism evidence="3">
    <name type="scientific">Selaginella moellendorffii</name>
    <name type="common">Spikemoss</name>
    <dbReference type="NCBI Taxonomy" id="88036"/>
    <lineage>
        <taxon>Eukaryota</taxon>
        <taxon>Viridiplantae</taxon>
        <taxon>Streptophyta</taxon>
        <taxon>Embryophyta</taxon>
        <taxon>Tracheophyta</taxon>
        <taxon>Lycopodiopsida</taxon>
        <taxon>Selaginellales</taxon>
        <taxon>Selaginellaceae</taxon>
        <taxon>Selaginella</taxon>
    </lineage>
</organism>
<dbReference type="KEGG" id="smo:SELMODRAFT_444917"/>
<keyword evidence="3" id="KW-1185">Reference proteome</keyword>
<sequence length="180" mass="19594">MGPVEIPELAMCFRKLGRCSVWNQVSSENFEGEFMAATVHAHALPLAASNRTTIALTRKIRTALCSHRGPQTCTIPNGDGNSESHNFRAPTAGTPNHGGDLYKLSSGRLNYCEDSKTKARPAYSGKDDLTKAHHPEPSCSPRINQSINHSVGQVTRSNQSVDRSPKSCCLQTLESRRGMS</sequence>
<protein>
    <submittedName>
        <fullName evidence="2">Uncharacterized protein</fullName>
    </submittedName>
</protein>
<proteinExistence type="predicted"/>
<evidence type="ECO:0000313" key="2">
    <source>
        <dbReference type="EMBL" id="EFJ17346.1"/>
    </source>
</evidence>
<evidence type="ECO:0000256" key="1">
    <source>
        <dbReference type="SAM" id="MobiDB-lite"/>
    </source>
</evidence>
<gene>
    <name evidence="2" type="ORF">SELMODRAFT_444917</name>
</gene>
<dbReference type="EMBL" id="GL377614">
    <property type="protein sequence ID" value="EFJ17346.1"/>
    <property type="molecule type" value="Genomic_DNA"/>
</dbReference>